<evidence type="ECO:0000313" key="2">
    <source>
        <dbReference type="EMBL" id="SIQ03745.1"/>
    </source>
</evidence>
<feature type="transmembrane region" description="Helical" evidence="1">
    <location>
        <begin position="261"/>
        <end position="279"/>
    </location>
</feature>
<feature type="transmembrane region" description="Helical" evidence="1">
    <location>
        <begin position="195"/>
        <end position="212"/>
    </location>
</feature>
<keyword evidence="1" id="KW-0472">Membrane</keyword>
<keyword evidence="3" id="KW-1185">Reference proteome</keyword>
<evidence type="ECO:0000256" key="1">
    <source>
        <dbReference type="SAM" id="Phobius"/>
    </source>
</evidence>
<dbReference type="RefSeq" id="WP_139333927.1">
    <property type="nucleotide sequence ID" value="NZ_FTNE01000001.1"/>
</dbReference>
<feature type="transmembrane region" description="Helical" evidence="1">
    <location>
        <begin position="172"/>
        <end position="189"/>
    </location>
</feature>
<dbReference type="Proteomes" id="UP000186308">
    <property type="component" value="Unassembled WGS sequence"/>
</dbReference>
<feature type="transmembrane region" description="Helical" evidence="1">
    <location>
        <begin position="291"/>
        <end position="310"/>
    </location>
</feature>
<dbReference type="EMBL" id="FTNE01000001">
    <property type="protein sequence ID" value="SIQ03745.1"/>
    <property type="molecule type" value="Genomic_DNA"/>
</dbReference>
<dbReference type="OrthoDB" id="7280810at2"/>
<organism evidence="2 3">
    <name type="scientific">Acidiphilium rubrum</name>
    <dbReference type="NCBI Taxonomy" id="526"/>
    <lineage>
        <taxon>Bacteria</taxon>
        <taxon>Pseudomonadati</taxon>
        <taxon>Pseudomonadota</taxon>
        <taxon>Alphaproteobacteria</taxon>
        <taxon>Acetobacterales</taxon>
        <taxon>Acidocellaceae</taxon>
        <taxon>Acidiphilium</taxon>
    </lineage>
</organism>
<feature type="transmembrane region" description="Helical" evidence="1">
    <location>
        <begin position="93"/>
        <end position="114"/>
    </location>
</feature>
<proteinExistence type="predicted"/>
<feature type="transmembrane region" description="Helical" evidence="1">
    <location>
        <begin position="121"/>
        <end position="138"/>
    </location>
</feature>
<name>A0A8G2CHB0_ACIRU</name>
<evidence type="ECO:0000313" key="3">
    <source>
        <dbReference type="Proteomes" id="UP000186308"/>
    </source>
</evidence>
<feature type="transmembrane region" description="Helical" evidence="1">
    <location>
        <begin position="144"/>
        <end position="165"/>
    </location>
</feature>
<feature type="transmembrane region" description="Helical" evidence="1">
    <location>
        <begin position="352"/>
        <end position="369"/>
    </location>
</feature>
<feature type="transmembrane region" description="Helical" evidence="1">
    <location>
        <begin position="219"/>
        <end position="241"/>
    </location>
</feature>
<protein>
    <submittedName>
        <fullName evidence="2">Uncharacterized protein</fullName>
    </submittedName>
</protein>
<keyword evidence="1" id="KW-1133">Transmembrane helix</keyword>
<dbReference type="AlphaFoldDB" id="A0A8G2CHB0"/>
<keyword evidence="1" id="KW-0812">Transmembrane</keyword>
<feature type="transmembrane region" description="Helical" evidence="1">
    <location>
        <begin position="381"/>
        <end position="401"/>
    </location>
</feature>
<sequence>MSLSTRVRTGTFQPMMRVAIVLGIAIGLVQSLKLVFHLWGADSDVADPVLLWNGVHRYGLQFVTMWRYTQDNWLLSLMPFDAVMFALFGDRPVVVVATGLLFFWAIVLLVGVLIGRERGGWIGAGAAMVLLFAGEPTIGNGGFLGYPVSHGISLVWGLIGLLLTVSYLDRRRPILLAGAGVCLFVAAVSDPWADAAFMIPMLLAALSLIVIGRADRRPLIAIVAMLLVVGLLVQTRLFGALGFLPGVSHSVGTPSQMIENAAFAARYIAVFFNILPGLLTVSGQTPATPAVTIDCVIFFALVLLCLFRVIRNGSINTARCQFIAITALASMFVMLAALIVTGFQQGMVTARYLSNIFVFVPLLIAASPAGSGPNARFDRGALLVLAGLFITSGLVSDRVVWNNRTPTRALNGIPQMAAFLAARHITFGYGPYWWTQANATGWVTHGKLTIRPIDFNPSEGKFVPKPVQTLPNWYTKPAIAREPSRMALILSPSPGDCGAATTCLAAATAQFGPPAQIVPYGPLTVLIYNHHLYLAPR</sequence>
<feature type="transmembrane region" description="Helical" evidence="1">
    <location>
        <begin position="322"/>
        <end position="340"/>
    </location>
</feature>
<comment type="caution">
    <text evidence="2">The sequence shown here is derived from an EMBL/GenBank/DDBJ whole genome shotgun (WGS) entry which is preliminary data.</text>
</comment>
<reference evidence="2 3" key="1">
    <citation type="submission" date="2017-01" db="EMBL/GenBank/DDBJ databases">
        <authorList>
            <person name="Varghese N."/>
            <person name="Submissions S."/>
        </authorList>
    </citation>
    <scope>NUCLEOTIDE SEQUENCE [LARGE SCALE GENOMIC DNA]</scope>
    <source>
        <strain evidence="2 3">ATCC 35905</strain>
    </source>
</reference>
<accession>A0A8G2CHB0</accession>
<gene>
    <name evidence="2" type="ORF">SAMN05421828_10137</name>
</gene>